<dbReference type="OrthoDB" id="42907at2759"/>
<protein>
    <submittedName>
        <fullName evidence="2">Uncharacterized protein</fullName>
    </submittedName>
</protein>
<proteinExistence type="predicted"/>
<evidence type="ECO:0000256" key="1">
    <source>
        <dbReference type="SAM" id="MobiDB-lite"/>
    </source>
</evidence>
<feature type="region of interest" description="Disordered" evidence="1">
    <location>
        <begin position="1"/>
        <end position="51"/>
    </location>
</feature>
<keyword evidence="3" id="KW-1185">Reference proteome</keyword>
<reference evidence="2" key="1">
    <citation type="journal article" date="2021" name="Sci. Rep.">
        <title>Diploid genomic architecture of Nitzschia inconspicua, an elite biomass production diatom.</title>
        <authorList>
            <person name="Oliver A."/>
            <person name="Podell S."/>
            <person name="Pinowska A."/>
            <person name="Traller J.C."/>
            <person name="Smith S.R."/>
            <person name="McClure R."/>
            <person name="Beliaev A."/>
            <person name="Bohutskyi P."/>
            <person name="Hill E.A."/>
            <person name="Rabines A."/>
            <person name="Zheng H."/>
            <person name="Allen L.Z."/>
            <person name="Kuo A."/>
            <person name="Grigoriev I.V."/>
            <person name="Allen A.E."/>
            <person name="Hazlebeck D."/>
            <person name="Allen E.E."/>
        </authorList>
    </citation>
    <scope>NUCLEOTIDE SEQUENCE</scope>
    <source>
        <strain evidence="2">Hildebrandi</strain>
    </source>
</reference>
<dbReference type="AlphaFoldDB" id="A0A9K3M2X2"/>
<feature type="compositionally biased region" description="Acidic residues" evidence="1">
    <location>
        <begin position="30"/>
        <end position="50"/>
    </location>
</feature>
<dbReference type="EMBL" id="JAGRRH010000004">
    <property type="protein sequence ID" value="KAG7371071.1"/>
    <property type="molecule type" value="Genomic_DNA"/>
</dbReference>
<reference evidence="2" key="2">
    <citation type="submission" date="2021-04" db="EMBL/GenBank/DDBJ databases">
        <authorList>
            <person name="Podell S."/>
        </authorList>
    </citation>
    <scope>NUCLEOTIDE SEQUENCE</scope>
    <source>
        <strain evidence="2">Hildebrandi</strain>
    </source>
</reference>
<name>A0A9K3M2X2_9STRA</name>
<comment type="caution">
    <text evidence="2">The sequence shown here is derived from an EMBL/GenBank/DDBJ whole genome shotgun (WGS) entry which is preliminary data.</text>
</comment>
<gene>
    <name evidence="2" type="ORF">IV203_019641</name>
</gene>
<sequence length="403" mass="45659">MGNKLPTPPLHSTHDENGEEAASNSSVSTDSEDSSTDSSDEVDLEAEGEEASLLTNGPAYYNMFLGLDEEEDKCVKPNVKKRRGAKGVVYYSGEQGQPFRALERREDRLCWKTGRSIGAAVVNCLEIPWHTTLFQKYVLAPTTLEHANQQGNEYTMAGLAGAVGSMDITHVLCHKVKHKLSQSHLGFKLNGTARTYNLVCNHIRRILSTTTDNPARWNDKTIIKFDSFVMELYNGDSLSDVLPFKALQTPTRFGRHAVHCIICFWRLMAWTRNGKMVRQGDGGNHDATDVRFAISRLNNPGTARNYDSSAMGPGNNRDTDVPPVDSVQMLPHRQPAINSLRALTLEEFRNRLVVHFDIAFKKREVVWPIRNRRKQRLDNNYLVLRNRRRQRLFKNYGTSITNR</sequence>
<dbReference type="Proteomes" id="UP000693970">
    <property type="component" value="Unassembled WGS sequence"/>
</dbReference>
<accession>A0A9K3M2X2</accession>
<evidence type="ECO:0000313" key="2">
    <source>
        <dbReference type="EMBL" id="KAG7371071.1"/>
    </source>
</evidence>
<evidence type="ECO:0000313" key="3">
    <source>
        <dbReference type="Proteomes" id="UP000693970"/>
    </source>
</evidence>
<organism evidence="2 3">
    <name type="scientific">Nitzschia inconspicua</name>
    <dbReference type="NCBI Taxonomy" id="303405"/>
    <lineage>
        <taxon>Eukaryota</taxon>
        <taxon>Sar</taxon>
        <taxon>Stramenopiles</taxon>
        <taxon>Ochrophyta</taxon>
        <taxon>Bacillariophyta</taxon>
        <taxon>Bacillariophyceae</taxon>
        <taxon>Bacillariophycidae</taxon>
        <taxon>Bacillariales</taxon>
        <taxon>Bacillariaceae</taxon>
        <taxon>Nitzschia</taxon>
    </lineage>
</organism>